<evidence type="ECO:0000313" key="8">
    <source>
        <dbReference type="Proteomes" id="UP000698800"/>
    </source>
</evidence>
<keyword evidence="8" id="KW-1185">Reference proteome</keyword>
<comment type="function">
    <text evidence="6">DNA-dependent RNA polymerase catalyzes the transcription of DNA into RNA using the four ribonucleoside triphosphates as substrates. Specific peripheric component of RNA polymerase III which synthesizes small RNAs, such as 5S rRNA and tRNAs.</text>
</comment>
<keyword evidence="5 6" id="KW-0539">Nucleus</keyword>
<dbReference type="InterPro" id="IPR036390">
    <property type="entry name" value="WH_DNA-bd_sf"/>
</dbReference>
<reference evidence="7" key="1">
    <citation type="submission" date="2021-03" db="EMBL/GenBank/DDBJ databases">
        <title>Comparative genomics and phylogenomic investigation of the class Geoglossomycetes provide insights into ecological specialization and systematics.</title>
        <authorList>
            <person name="Melie T."/>
            <person name="Pirro S."/>
            <person name="Miller A.N."/>
            <person name="Quandt A."/>
        </authorList>
    </citation>
    <scope>NUCLEOTIDE SEQUENCE</scope>
    <source>
        <strain evidence="7">GBOQ0MN5Z8</strain>
    </source>
</reference>
<accession>A0A9P8I9U4</accession>
<dbReference type="Pfam" id="PF05158">
    <property type="entry name" value="RNA_pol_Rpc34"/>
    <property type="match status" value="1"/>
</dbReference>
<dbReference type="Proteomes" id="UP000698800">
    <property type="component" value="Unassembled WGS sequence"/>
</dbReference>
<dbReference type="InterPro" id="IPR036388">
    <property type="entry name" value="WH-like_DNA-bd_sf"/>
</dbReference>
<keyword evidence="3 6" id="KW-0240">DNA-directed RNA polymerase</keyword>
<dbReference type="GO" id="GO:0005737">
    <property type="term" value="C:cytoplasm"/>
    <property type="evidence" value="ECO:0007669"/>
    <property type="project" value="UniProtKB-ARBA"/>
</dbReference>
<sequence length="347" mass="38099">MASSSIGSASADNSGLKKALYEKCLQAPANQLFNQHDLLDMGIIPGGNPSTLMQCVQALMDEGLAKVLIQPDGSAVWRMVKQEDANKYKILSPDEALIYSHIESCGREGIWTKNLKNKVNIHQSVLNRCIKSLESRNYIKAIKNVKYPTRKIYMLASLTPSEDITGGPWFTDSELDNEFISALLDAIEQFVTSKSFYRSTAVAEKPRKGKLSQADIQEALKNEFETPKLRHTKARSSLLPFPPGYKGYPTVQHVANWVSLAGITDVSLGENDIRQLLEVLCYDGRVEKATGGLAYKAVRRPAEGDEAGSGNGLTEAPCGRCPVFNLCEEGGPVSASGCEYFNTWLEI</sequence>
<keyword evidence="4 6" id="KW-0804">Transcription</keyword>
<dbReference type="GO" id="GO:0005666">
    <property type="term" value="C:RNA polymerase III complex"/>
    <property type="evidence" value="ECO:0007669"/>
    <property type="project" value="UniProtKB-UniRule"/>
</dbReference>
<evidence type="ECO:0000256" key="4">
    <source>
        <dbReference type="ARBA" id="ARBA00023163"/>
    </source>
</evidence>
<proteinExistence type="inferred from homology"/>
<dbReference type="GO" id="GO:0006383">
    <property type="term" value="P:transcription by RNA polymerase III"/>
    <property type="evidence" value="ECO:0007669"/>
    <property type="project" value="UniProtKB-UniRule"/>
</dbReference>
<evidence type="ECO:0000256" key="5">
    <source>
        <dbReference type="ARBA" id="ARBA00023242"/>
    </source>
</evidence>
<dbReference type="PIRSF" id="PIRSF028763">
    <property type="entry name" value="RNA_pol_Rpc34"/>
    <property type="match status" value="1"/>
</dbReference>
<dbReference type="AlphaFoldDB" id="A0A9P8I9U4"/>
<dbReference type="GO" id="GO:0005654">
    <property type="term" value="C:nucleoplasm"/>
    <property type="evidence" value="ECO:0007669"/>
    <property type="project" value="UniProtKB-ARBA"/>
</dbReference>
<dbReference type="SUPFAM" id="SSF46785">
    <property type="entry name" value="Winged helix' DNA-binding domain"/>
    <property type="match status" value="1"/>
</dbReference>
<dbReference type="InterPro" id="IPR007832">
    <property type="entry name" value="RNA_pol_Rpc34"/>
</dbReference>
<dbReference type="EMBL" id="JAGHQL010000030">
    <property type="protein sequence ID" value="KAH0543564.1"/>
    <property type="molecule type" value="Genomic_DNA"/>
</dbReference>
<dbReference type="Gene3D" id="1.10.10.10">
    <property type="entry name" value="Winged helix-like DNA-binding domain superfamily/Winged helix DNA-binding domain"/>
    <property type="match status" value="1"/>
</dbReference>
<evidence type="ECO:0000256" key="3">
    <source>
        <dbReference type="ARBA" id="ARBA00022478"/>
    </source>
</evidence>
<evidence type="ECO:0000313" key="7">
    <source>
        <dbReference type="EMBL" id="KAH0543564.1"/>
    </source>
</evidence>
<dbReference type="FunFam" id="1.10.10.10:FF:000116">
    <property type="entry name" value="DNA-directed RNA polymerase III subunit RPC6"/>
    <property type="match status" value="1"/>
</dbReference>
<evidence type="ECO:0000256" key="6">
    <source>
        <dbReference type="PIRNR" id="PIRNR028763"/>
    </source>
</evidence>
<name>A0A9P8I9U4_9PEZI</name>
<dbReference type="OrthoDB" id="613763at2759"/>
<comment type="similarity">
    <text evidence="2 6">Belongs to the eukaryotic RPC34/RPC39 RNA polymerase subunit family.</text>
</comment>
<dbReference type="PANTHER" id="PTHR12780">
    <property type="entry name" value="RNA POLYMERASE III DNA DIRECTED , 39KD SUBUNIT-RELATED"/>
    <property type="match status" value="1"/>
</dbReference>
<evidence type="ECO:0000256" key="1">
    <source>
        <dbReference type="ARBA" id="ARBA00004123"/>
    </source>
</evidence>
<comment type="caution">
    <text evidence="7">The sequence shown here is derived from an EMBL/GenBank/DDBJ whole genome shotgun (WGS) entry which is preliminary data.</text>
</comment>
<gene>
    <name evidence="7" type="ORF">FGG08_002125</name>
</gene>
<comment type="subcellular location">
    <subcellularLocation>
        <location evidence="1 6">Nucleus</location>
    </subcellularLocation>
</comment>
<evidence type="ECO:0000256" key="2">
    <source>
        <dbReference type="ARBA" id="ARBA00011038"/>
    </source>
</evidence>
<protein>
    <recommendedName>
        <fullName evidence="6">DNA-directed RNA polymerase III subunit RPC6</fullName>
        <shortName evidence="6">RNA polymerase III subunit C6</shortName>
    </recommendedName>
</protein>
<organism evidence="7 8">
    <name type="scientific">Glutinoglossum americanum</name>
    <dbReference type="NCBI Taxonomy" id="1670608"/>
    <lineage>
        <taxon>Eukaryota</taxon>
        <taxon>Fungi</taxon>
        <taxon>Dikarya</taxon>
        <taxon>Ascomycota</taxon>
        <taxon>Pezizomycotina</taxon>
        <taxon>Geoglossomycetes</taxon>
        <taxon>Geoglossales</taxon>
        <taxon>Geoglossaceae</taxon>
        <taxon>Glutinoglossum</taxon>
    </lineage>
</organism>
<dbReference type="InterPro" id="IPR016049">
    <property type="entry name" value="RNA_pol_Rpc34-like"/>
</dbReference>